<feature type="compositionally biased region" description="Basic residues" evidence="1">
    <location>
        <begin position="1"/>
        <end position="14"/>
    </location>
</feature>
<dbReference type="GO" id="GO:0001682">
    <property type="term" value="P:tRNA 5'-leader removal"/>
    <property type="evidence" value="ECO:0007669"/>
    <property type="project" value="InterPro"/>
</dbReference>
<reference evidence="2" key="1">
    <citation type="submission" date="2014-06" db="EMBL/GenBank/DDBJ databases">
        <authorList>
            <person name="Ju J."/>
            <person name="Zhang J."/>
        </authorList>
    </citation>
    <scope>NUCLEOTIDE SEQUENCE</scope>
    <source>
        <strain evidence="2">SscI8</strain>
    </source>
</reference>
<gene>
    <name evidence="2" type="ORF">SPSC_00112</name>
</gene>
<dbReference type="PANTHER" id="PTHR15396:SF1">
    <property type="entry name" value="RIBONUCLEASE P PROTEIN SUBUNIT P40"/>
    <property type="match status" value="1"/>
</dbReference>
<dbReference type="GO" id="GO:0030681">
    <property type="term" value="C:multimeric ribonuclease P complex"/>
    <property type="evidence" value="ECO:0007669"/>
    <property type="project" value="TreeGrafter"/>
</dbReference>
<feature type="compositionally biased region" description="Polar residues" evidence="1">
    <location>
        <begin position="563"/>
        <end position="574"/>
    </location>
</feature>
<feature type="compositionally biased region" description="Basic residues" evidence="1">
    <location>
        <begin position="549"/>
        <end position="562"/>
    </location>
</feature>
<dbReference type="EMBL" id="LK056650">
    <property type="protein sequence ID" value="CDS81930.1"/>
    <property type="molecule type" value="Genomic_DNA"/>
</dbReference>
<name>A0A127Z5J8_9BASI</name>
<feature type="compositionally biased region" description="Low complexity" evidence="1">
    <location>
        <begin position="35"/>
        <end position="45"/>
    </location>
</feature>
<protein>
    <submittedName>
        <fullName evidence="2">Uncharacterized protein</fullName>
    </submittedName>
</protein>
<dbReference type="GO" id="GO:0004526">
    <property type="term" value="F:ribonuclease P activity"/>
    <property type="evidence" value="ECO:0007669"/>
    <property type="project" value="TreeGrafter"/>
</dbReference>
<organism evidence="2">
    <name type="scientific">Sporisorium scitamineum</name>
    <dbReference type="NCBI Taxonomy" id="49012"/>
    <lineage>
        <taxon>Eukaryota</taxon>
        <taxon>Fungi</taxon>
        <taxon>Dikarya</taxon>
        <taxon>Basidiomycota</taxon>
        <taxon>Ustilaginomycotina</taxon>
        <taxon>Ustilaginomycetes</taxon>
        <taxon>Ustilaginales</taxon>
        <taxon>Ustilaginaceae</taxon>
        <taxon>Sporisorium</taxon>
    </lineage>
</organism>
<dbReference type="AlphaFoldDB" id="A0A127Z5J8"/>
<dbReference type="OrthoDB" id="63112at2759"/>
<accession>A0A127Z5J8</accession>
<dbReference type="GO" id="GO:0000447">
    <property type="term" value="P:endonucleolytic cleavage in ITS1 to separate SSU-rRNA from 5.8S rRNA and LSU-rRNA from tricistronic rRNA transcript (SSU-rRNA, 5.8S rRNA, LSU-rRNA)"/>
    <property type="evidence" value="ECO:0007669"/>
    <property type="project" value="TreeGrafter"/>
</dbReference>
<evidence type="ECO:0000313" key="2">
    <source>
        <dbReference type="EMBL" id="CDS81930.1"/>
    </source>
</evidence>
<dbReference type="GO" id="GO:0000171">
    <property type="term" value="F:ribonuclease MRP activity"/>
    <property type="evidence" value="ECO:0007669"/>
    <property type="project" value="TreeGrafter"/>
</dbReference>
<sequence length="623" mass="67316">MLAPKSTHKRKRSSARSDKARTLGPARWIVNLLPSDSSTSSSGSDESSHSYAQAGPSRNRRLDRLVEAHPFNRSLELILPSVVEASDESNDSSTQLPPLVRSLIAKVEQIASSHKSYRARIPLSLLLDPIFVTAYIKTGSLIALSDVSGAPGYSPHLEDSVCIDGQGTLVLSLCKDTYQTLGLTGRASHFSRLASGRAADRTSGPDSRFIVELPLLSPSFVPGKKGFQQALERLRQWDRSRSQALTTDQTISQSHASSKMGSSTQPAEAVTSQHATWDILFVWSPSTTMADAIAASSSSSSSSGAINEISFPEHFVRPENVKCLPLPACNPIVEDSVWIPTFHDPAQHRLASTWQERQRHLNGLEPHSASTTWPAFQDGLQEAVEWAGLVSLGAAPIRTFTKPDATCVYSPPSPSQPGRIIKLRWSGTGAQPLLLSPLFISQIAAEVDQVVAESSSKPFSDRATEKVQWATLSCSGFPHAPLTWRAKVPFSSLYGAKELPGNKTVLLAQATAAAQAASQDVSMTDASSSDEDEGDVESDSSLDMEGHRAPKRKTRKRSKRNVGKNQTEHTFTPATGETGWISFCLGESKPPAAQVKTKSEGKQAALRSGRWVFVELIGTDTRS</sequence>
<feature type="region of interest" description="Disordered" evidence="1">
    <location>
        <begin position="1"/>
        <end position="59"/>
    </location>
</feature>
<feature type="region of interest" description="Disordered" evidence="1">
    <location>
        <begin position="518"/>
        <end position="574"/>
    </location>
</feature>
<dbReference type="InterPro" id="IPR013893">
    <property type="entry name" value="RNase_P_Rpp40"/>
</dbReference>
<evidence type="ECO:0000256" key="1">
    <source>
        <dbReference type="SAM" id="MobiDB-lite"/>
    </source>
</evidence>
<dbReference type="Pfam" id="PF08584">
    <property type="entry name" value="Ribonuc_P_40"/>
    <property type="match status" value="1"/>
</dbReference>
<dbReference type="GO" id="GO:0000172">
    <property type="term" value="C:ribonuclease MRP complex"/>
    <property type="evidence" value="ECO:0007669"/>
    <property type="project" value="TreeGrafter"/>
</dbReference>
<dbReference type="PANTHER" id="PTHR15396">
    <property type="entry name" value="RIBONUCLEASE P PROTEIN SUBUNIT P40"/>
    <property type="match status" value="1"/>
</dbReference>
<feature type="region of interest" description="Disordered" evidence="1">
    <location>
        <begin position="242"/>
        <end position="269"/>
    </location>
</feature>
<proteinExistence type="predicted"/>
<feature type="compositionally biased region" description="Acidic residues" evidence="1">
    <location>
        <begin position="528"/>
        <end position="542"/>
    </location>
</feature>